<feature type="transmembrane region" description="Helical" evidence="8">
    <location>
        <begin position="318"/>
        <end position="338"/>
    </location>
</feature>
<dbReference type="GO" id="GO:0017038">
    <property type="term" value="P:protein import"/>
    <property type="evidence" value="ECO:0007669"/>
    <property type="project" value="TreeGrafter"/>
</dbReference>
<dbReference type="Pfam" id="PF01618">
    <property type="entry name" value="MotA_ExbB"/>
    <property type="match status" value="1"/>
</dbReference>
<protein>
    <recommendedName>
        <fullName evidence="9">MotA/TolQ/ExbB proton channel domain-containing protein</fullName>
    </recommendedName>
</protein>
<dbReference type="InterPro" id="IPR002898">
    <property type="entry name" value="MotA_ExbB_proton_chnl"/>
</dbReference>
<evidence type="ECO:0000313" key="11">
    <source>
        <dbReference type="Proteomes" id="UP000239388"/>
    </source>
</evidence>
<dbReference type="AlphaFoldDB" id="A0A2S8FN55"/>
<evidence type="ECO:0000256" key="8">
    <source>
        <dbReference type="SAM" id="Phobius"/>
    </source>
</evidence>
<feature type="region of interest" description="Disordered" evidence="7">
    <location>
        <begin position="123"/>
        <end position="142"/>
    </location>
</feature>
<keyword evidence="2" id="KW-1003">Cell membrane</keyword>
<comment type="similarity">
    <text evidence="6">Belongs to the exbB/tolQ family.</text>
</comment>
<dbReference type="PANTHER" id="PTHR30625:SF3">
    <property type="entry name" value="TOL-PAL SYSTEM PROTEIN TOLQ"/>
    <property type="match status" value="1"/>
</dbReference>
<sequence length="391" mass="42534">MRAANCPRRGLLRRGAANRGPPEKRTLEARSGQPLLRSPTGSRVVDAAERTTLAFRAVWLAAGMGRHDRPADRAASRRFHRCDLLGHSSDMVDLASACYLVAPGNDECLVCDHGQLPAAWQSNRTSNPRLESPGASGAGCRRLRGDRHDLGTSRHLSPYRSTNRSPRHGEIMNTVTNLFYVLSNALLIPVMILLLVSLARVLVQCGRTLQEFIARNRERAARRQLEQSALQNRSLPESQPSDGPLGRSLSRLVAASDNIPGLAYALSQIELEWQMSLDRIRGLVKLGPSLGLMGTLIPLGPALVGLAVGDIQTMSNNLVIAFSTTVLGLFIGMVAGWLSTVKKHWYQADSALLNLLAERMSSSQGQELSSTVLQEQAALTEDQFAQESAHA</sequence>
<evidence type="ECO:0000259" key="9">
    <source>
        <dbReference type="Pfam" id="PF01618"/>
    </source>
</evidence>
<evidence type="ECO:0000313" key="10">
    <source>
        <dbReference type="EMBL" id="PQO33635.1"/>
    </source>
</evidence>
<evidence type="ECO:0000256" key="2">
    <source>
        <dbReference type="ARBA" id="ARBA00022475"/>
    </source>
</evidence>
<keyword evidence="6" id="KW-0813">Transport</keyword>
<dbReference type="Proteomes" id="UP000239388">
    <property type="component" value="Unassembled WGS sequence"/>
</dbReference>
<keyword evidence="4 8" id="KW-1133">Transmembrane helix</keyword>
<evidence type="ECO:0000256" key="1">
    <source>
        <dbReference type="ARBA" id="ARBA00004651"/>
    </source>
</evidence>
<evidence type="ECO:0000256" key="6">
    <source>
        <dbReference type="RuleBase" id="RU004057"/>
    </source>
</evidence>
<gene>
    <name evidence="10" type="ORF">C5Y98_15455</name>
</gene>
<feature type="transmembrane region" description="Helical" evidence="8">
    <location>
        <begin position="283"/>
        <end position="306"/>
    </location>
</feature>
<feature type="compositionally biased region" description="Polar residues" evidence="7">
    <location>
        <begin position="226"/>
        <end position="241"/>
    </location>
</feature>
<keyword evidence="3 8" id="KW-0812">Transmembrane</keyword>
<feature type="region of interest" description="Disordered" evidence="7">
    <location>
        <begin position="224"/>
        <end position="246"/>
    </location>
</feature>
<dbReference type="PANTHER" id="PTHR30625">
    <property type="entry name" value="PROTEIN TOLQ"/>
    <property type="match status" value="1"/>
</dbReference>
<comment type="subcellular location">
    <subcellularLocation>
        <location evidence="1">Cell membrane</location>
        <topology evidence="1">Multi-pass membrane protein</topology>
    </subcellularLocation>
    <subcellularLocation>
        <location evidence="6">Membrane</location>
        <topology evidence="6">Multi-pass membrane protein</topology>
    </subcellularLocation>
</comment>
<feature type="domain" description="MotA/TolQ/ExbB proton channel" evidence="9">
    <location>
        <begin position="268"/>
        <end position="342"/>
    </location>
</feature>
<keyword evidence="5 8" id="KW-0472">Membrane</keyword>
<dbReference type="GO" id="GO:0005886">
    <property type="term" value="C:plasma membrane"/>
    <property type="evidence" value="ECO:0007669"/>
    <property type="project" value="UniProtKB-SubCell"/>
</dbReference>
<evidence type="ECO:0000256" key="3">
    <source>
        <dbReference type="ARBA" id="ARBA00022692"/>
    </source>
</evidence>
<feature type="region of interest" description="Disordered" evidence="7">
    <location>
        <begin position="1"/>
        <end position="43"/>
    </location>
</feature>
<reference evidence="10 11" key="1">
    <citation type="submission" date="2018-02" db="EMBL/GenBank/DDBJ databases">
        <title>Comparative genomes isolates from brazilian mangrove.</title>
        <authorList>
            <person name="Araujo J.E."/>
            <person name="Taketani R.G."/>
            <person name="Silva M.C.P."/>
            <person name="Loureco M.V."/>
            <person name="Andreote F.D."/>
        </authorList>
    </citation>
    <scope>NUCLEOTIDE SEQUENCE [LARGE SCALE GENOMIC DNA]</scope>
    <source>
        <strain evidence="10 11">NAP PRIS-MGV</strain>
    </source>
</reference>
<evidence type="ECO:0000256" key="5">
    <source>
        <dbReference type="ARBA" id="ARBA00023136"/>
    </source>
</evidence>
<comment type="caution">
    <text evidence="10">The sequence shown here is derived from an EMBL/GenBank/DDBJ whole genome shotgun (WGS) entry which is preliminary data.</text>
</comment>
<proteinExistence type="inferred from homology"/>
<dbReference type="InterPro" id="IPR050790">
    <property type="entry name" value="ExbB/TolQ_transport"/>
</dbReference>
<dbReference type="EMBL" id="PUIB01000017">
    <property type="protein sequence ID" value="PQO33635.1"/>
    <property type="molecule type" value="Genomic_DNA"/>
</dbReference>
<feature type="transmembrane region" description="Helical" evidence="8">
    <location>
        <begin position="178"/>
        <end position="203"/>
    </location>
</feature>
<organism evidence="10 11">
    <name type="scientific">Blastopirellula marina</name>
    <dbReference type="NCBI Taxonomy" id="124"/>
    <lineage>
        <taxon>Bacteria</taxon>
        <taxon>Pseudomonadati</taxon>
        <taxon>Planctomycetota</taxon>
        <taxon>Planctomycetia</taxon>
        <taxon>Pirellulales</taxon>
        <taxon>Pirellulaceae</taxon>
        <taxon>Blastopirellula</taxon>
    </lineage>
</organism>
<keyword evidence="6" id="KW-0653">Protein transport</keyword>
<name>A0A2S8FN55_9BACT</name>
<accession>A0A2S8FN55</accession>
<evidence type="ECO:0000256" key="7">
    <source>
        <dbReference type="SAM" id="MobiDB-lite"/>
    </source>
</evidence>
<evidence type="ECO:0000256" key="4">
    <source>
        <dbReference type="ARBA" id="ARBA00022989"/>
    </source>
</evidence>